<feature type="non-terminal residue" evidence="3">
    <location>
        <position position="227"/>
    </location>
</feature>
<name>A0A6A6S1R6_9PLEO</name>
<organism evidence="3 4">
    <name type="scientific">Massarina eburnea CBS 473.64</name>
    <dbReference type="NCBI Taxonomy" id="1395130"/>
    <lineage>
        <taxon>Eukaryota</taxon>
        <taxon>Fungi</taxon>
        <taxon>Dikarya</taxon>
        <taxon>Ascomycota</taxon>
        <taxon>Pezizomycotina</taxon>
        <taxon>Dothideomycetes</taxon>
        <taxon>Pleosporomycetidae</taxon>
        <taxon>Pleosporales</taxon>
        <taxon>Massarineae</taxon>
        <taxon>Massarinaceae</taxon>
        <taxon>Massarina</taxon>
    </lineage>
</organism>
<evidence type="ECO:0000313" key="3">
    <source>
        <dbReference type="EMBL" id="KAF2641062.1"/>
    </source>
</evidence>
<dbReference type="Proteomes" id="UP000799753">
    <property type="component" value="Unassembled WGS sequence"/>
</dbReference>
<accession>A0A6A6S1R6</accession>
<protein>
    <submittedName>
        <fullName evidence="3">Uncharacterized protein</fullName>
    </submittedName>
</protein>
<keyword evidence="4" id="KW-1185">Reference proteome</keyword>
<gene>
    <name evidence="3" type="ORF">P280DRAFT_542113</name>
</gene>
<feature type="transmembrane region" description="Helical" evidence="2">
    <location>
        <begin position="122"/>
        <end position="140"/>
    </location>
</feature>
<evidence type="ECO:0000256" key="2">
    <source>
        <dbReference type="SAM" id="Phobius"/>
    </source>
</evidence>
<evidence type="ECO:0000313" key="4">
    <source>
        <dbReference type="Proteomes" id="UP000799753"/>
    </source>
</evidence>
<feature type="region of interest" description="Disordered" evidence="1">
    <location>
        <begin position="1"/>
        <end position="22"/>
    </location>
</feature>
<evidence type="ECO:0000256" key="1">
    <source>
        <dbReference type="SAM" id="MobiDB-lite"/>
    </source>
</evidence>
<keyword evidence="2" id="KW-1133">Transmembrane helix</keyword>
<feature type="compositionally biased region" description="Pro residues" evidence="1">
    <location>
        <begin position="9"/>
        <end position="22"/>
    </location>
</feature>
<reference evidence="3" key="1">
    <citation type="journal article" date="2020" name="Stud. Mycol.">
        <title>101 Dothideomycetes genomes: a test case for predicting lifestyles and emergence of pathogens.</title>
        <authorList>
            <person name="Haridas S."/>
            <person name="Albert R."/>
            <person name="Binder M."/>
            <person name="Bloem J."/>
            <person name="Labutti K."/>
            <person name="Salamov A."/>
            <person name="Andreopoulos B."/>
            <person name="Baker S."/>
            <person name="Barry K."/>
            <person name="Bills G."/>
            <person name="Bluhm B."/>
            <person name="Cannon C."/>
            <person name="Castanera R."/>
            <person name="Culley D."/>
            <person name="Daum C."/>
            <person name="Ezra D."/>
            <person name="Gonzalez J."/>
            <person name="Henrissat B."/>
            <person name="Kuo A."/>
            <person name="Liang C."/>
            <person name="Lipzen A."/>
            <person name="Lutzoni F."/>
            <person name="Magnuson J."/>
            <person name="Mondo S."/>
            <person name="Nolan M."/>
            <person name="Ohm R."/>
            <person name="Pangilinan J."/>
            <person name="Park H.-J."/>
            <person name="Ramirez L."/>
            <person name="Alfaro M."/>
            <person name="Sun H."/>
            <person name="Tritt A."/>
            <person name="Yoshinaga Y."/>
            <person name="Zwiers L.-H."/>
            <person name="Turgeon B."/>
            <person name="Goodwin S."/>
            <person name="Spatafora J."/>
            <person name="Crous P."/>
            <person name="Grigoriev I."/>
        </authorList>
    </citation>
    <scope>NUCLEOTIDE SEQUENCE</scope>
    <source>
        <strain evidence="3">CBS 473.64</strain>
    </source>
</reference>
<feature type="transmembrane region" description="Helical" evidence="2">
    <location>
        <begin position="58"/>
        <end position="79"/>
    </location>
</feature>
<dbReference type="AlphaFoldDB" id="A0A6A6S1R6"/>
<keyword evidence="2" id="KW-0472">Membrane</keyword>
<dbReference type="EMBL" id="MU006783">
    <property type="protein sequence ID" value="KAF2641062.1"/>
    <property type="molecule type" value="Genomic_DNA"/>
</dbReference>
<keyword evidence="2" id="KW-0812">Transmembrane</keyword>
<proteinExistence type="predicted"/>
<sequence>MAQKSKASPLPPPSSPSPLPSPSQVPISRSYVAPLLPVSAYMVRSIQWLFYSQSSASFLPPFLACFCASFSAFLTALSYRRRWRYTAHLSLIFFAKTTRPMRLPFFSAAIACGSTSKRVPTLLSCWILLMVVLVLWACWWSRGRLTTRSQFASPKQRPRKLRPAWPAQQLSSLQIDSKLMRIFAELLQPPNIISSFLHTTQVASISASRCVLYIPLWISPTVLCRSS</sequence>